<keyword evidence="7" id="KW-1185">Reference proteome</keyword>
<evidence type="ECO:0000313" key="6">
    <source>
        <dbReference type="EMBL" id="SHF91052.1"/>
    </source>
</evidence>
<evidence type="ECO:0000256" key="3">
    <source>
        <dbReference type="ARBA" id="ARBA00022833"/>
    </source>
</evidence>
<reference evidence="7" key="1">
    <citation type="submission" date="2016-11" db="EMBL/GenBank/DDBJ databases">
        <authorList>
            <person name="Varghese N."/>
            <person name="Submissions S."/>
        </authorList>
    </citation>
    <scope>NUCLEOTIDE SEQUENCE [LARGE SCALE GENOMIC DNA]</scope>
    <source>
        <strain evidence="7">DSM 29326</strain>
    </source>
</reference>
<keyword evidence="2" id="KW-0479">Metal-binding</keyword>
<dbReference type="STRING" id="366533.SAMN05444339_1215"/>
<feature type="domain" description="CENP-V/GFA" evidence="5">
    <location>
        <begin position="6"/>
        <end position="124"/>
    </location>
</feature>
<dbReference type="RefSeq" id="WP_072858900.1">
    <property type="nucleotide sequence ID" value="NZ_FQUE01000021.1"/>
</dbReference>
<dbReference type="Proteomes" id="UP000183987">
    <property type="component" value="Unassembled WGS sequence"/>
</dbReference>
<dbReference type="PROSITE" id="PS51891">
    <property type="entry name" value="CENP_V_GFA"/>
    <property type="match status" value="1"/>
</dbReference>
<dbReference type="EMBL" id="FQUE01000021">
    <property type="protein sequence ID" value="SHF91052.1"/>
    <property type="molecule type" value="Genomic_DNA"/>
</dbReference>
<dbReference type="PANTHER" id="PTHR33337:SF40">
    <property type="entry name" value="CENP-V_GFA DOMAIN-CONTAINING PROTEIN-RELATED"/>
    <property type="match status" value="1"/>
</dbReference>
<accession>A0A1M5FIT7</accession>
<gene>
    <name evidence="6" type="ORF">SAMN05444339_1215</name>
</gene>
<dbReference type="AlphaFoldDB" id="A0A1M5FIT7"/>
<keyword evidence="3" id="KW-0862">Zinc</keyword>
<dbReference type="GO" id="GO:0016846">
    <property type="term" value="F:carbon-sulfur lyase activity"/>
    <property type="evidence" value="ECO:0007669"/>
    <property type="project" value="InterPro"/>
</dbReference>
<comment type="similarity">
    <text evidence="1">Belongs to the Gfa family.</text>
</comment>
<dbReference type="GO" id="GO:0046872">
    <property type="term" value="F:metal ion binding"/>
    <property type="evidence" value="ECO:0007669"/>
    <property type="project" value="UniProtKB-KW"/>
</dbReference>
<dbReference type="Gene3D" id="3.90.1590.10">
    <property type="entry name" value="glutathione-dependent formaldehyde- activating enzyme (gfa)"/>
    <property type="match status" value="1"/>
</dbReference>
<dbReference type="InterPro" id="IPR006913">
    <property type="entry name" value="CENP-V/GFA"/>
</dbReference>
<proteinExistence type="inferred from homology"/>
<dbReference type="OrthoDB" id="9807246at2"/>
<evidence type="ECO:0000259" key="5">
    <source>
        <dbReference type="PROSITE" id="PS51891"/>
    </source>
</evidence>
<organism evidence="6 7">
    <name type="scientific">Loktanella atrilutea</name>
    <dbReference type="NCBI Taxonomy" id="366533"/>
    <lineage>
        <taxon>Bacteria</taxon>
        <taxon>Pseudomonadati</taxon>
        <taxon>Pseudomonadota</taxon>
        <taxon>Alphaproteobacteria</taxon>
        <taxon>Rhodobacterales</taxon>
        <taxon>Roseobacteraceae</taxon>
        <taxon>Loktanella</taxon>
    </lineage>
</organism>
<name>A0A1M5FIT7_LOKAT</name>
<evidence type="ECO:0000256" key="1">
    <source>
        <dbReference type="ARBA" id="ARBA00005495"/>
    </source>
</evidence>
<protein>
    <submittedName>
        <fullName evidence="6">Uncharacterized conserved protein</fullName>
    </submittedName>
</protein>
<dbReference type="SUPFAM" id="SSF51316">
    <property type="entry name" value="Mss4-like"/>
    <property type="match status" value="1"/>
</dbReference>
<dbReference type="Pfam" id="PF04828">
    <property type="entry name" value="GFA"/>
    <property type="match status" value="1"/>
</dbReference>
<dbReference type="InterPro" id="IPR011057">
    <property type="entry name" value="Mss4-like_sf"/>
</dbReference>
<dbReference type="PANTHER" id="PTHR33337">
    <property type="entry name" value="GFA DOMAIN-CONTAINING PROTEIN"/>
    <property type="match status" value="1"/>
</dbReference>
<evidence type="ECO:0000256" key="2">
    <source>
        <dbReference type="ARBA" id="ARBA00022723"/>
    </source>
</evidence>
<evidence type="ECO:0000256" key="4">
    <source>
        <dbReference type="ARBA" id="ARBA00023239"/>
    </source>
</evidence>
<sequence length="139" mass="14716">MTDKTYAGGCACGTVRYQATGTPVAELHCQCLHCQKRSGTGHASYIVFAGRGAVSITGDARIWRIAGDSGHEKSHGFCPTCGTPTHVTFAASPDITAVLPGSLDDPTIFQPSFVTYGCRALDWDRQDPALTIIERGPVS</sequence>
<evidence type="ECO:0000313" key="7">
    <source>
        <dbReference type="Proteomes" id="UP000183987"/>
    </source>
</evidence>
<keyword evidence="4" id="KW-0456">Lyase</keyword>